<accession>A0A9D7K1I2</accession>
<proteinExistence type="predicted"/>
<comment type="caution">
    <text evidence="5">The sequence shown here is derived from an EMBL/GenBank/DDBJ whole genome shotgun (WGS) entry which is preliminary data.</text>
</comment>
<dbReference type="GO" id="GO:0003677">
    <property type="term" value="F:DNA binding"/>
    <property type="evidence" value="ECO:0007669"/>
    <property type="project" value="UniProtKB-KW"/>
</dbReference>
<evidence type="ECO:0000313" key="6">
    <source>
        <dbReference type="Proteomes" id="UP000886689"/>
    </source>
</evidence>
<feature type="domain" description="Tyr recombinase" evidence="4">
    <location>
        <begin position="103"/>
        <end position="164"/>
    </location>
</feature>
<organism evidence="5 6">
    <name type="scientific">Candidatus Proximibacter danicus</name>
    <dbReference type="NCBI Taxonomy" id="2954365"/>
    <lineage>
        <taxon>Bacteria</taxon>
        <taxon>Pseudomonadati</taxon>
        <taxon>Pseudomonadota</taxon>
        <taxon>Betaproteobacteria</taxon>
        <taxon>Candidatus Proximibacter</taxon>
    </lineage>
</organism>
<dbReference type="InterPro" id="IPR002104">
    <property type="entry name" value="Integrase_catalytic"/>
</dbReference>
<protein>
    <submittedName>
        <fullName evidence="5">Phage integrase N-terminal SAM-like domain-containing protein</fullName>
    </submittedName>
</protein>
<dbReference type="SUPFAM" id="SSF56349">
    <property type="entry name" value="DNA breaking-rejoining enzymes"/>
    <property type="match status" value="1"/>
</dbReference>
<dbReference type="Gene3D" id="1.10.150.130">
    <property type="match status" value="1"/>
</dbReference>
<evidence type="ECO:0000256" key="1">
    <source>
        <dbReference type="ARBA" id="ARBA00022908"/>
    </source>
</evidence>
<dbReference type="InterPro" id="IPR010998">
    <property type="entry name" value="Integrase_recombinase_N"/>
</dbReference>
<name>A0A9D7K1I2_9PROT</name>
<dbReference type="InterPro" id="IPR004107">
    <property type="entry name" value="Integrase_SAM-like_N"/>
</dbReference>
<keyword evidence="1" id="KW-0229">DNA integration</keyword>
<dbReference type="InterPro" id="IPR011010">
    <property type="entry name" value="DNA_brk_join_enz"/>
</dbReference>
<dbReference type="EMBL" id="JADJUC010000013">
    <property type="protein sequence ID" value="MBK8524795.1"/>
    <property type="molecule type" value="Genomic_DNA"/>
</dbReference>
<keyword evidence="3" id="KW-0233">DNA recombination</keyword>
<evidence type="ECO:0000313" key="5">
    <source>
        <dbReference type="EMBL" id="MBK8524795.1"/>
    </source>
</evidence>
<dbReference type="AlphaFoldDB" id="A0A9D7K1I2"/>
<dbReference type="InterPro" id="IPR013762">
    <property type="entry name" value="Integrase-like_cat_sf"/>
</dbReference>
<evidence type="ECO:0000256" key="2">
    <source>
        <dbReference type="ARBA" id="ARBA00023125"/>
    </source>
</evidence>
<dbReference type="Proteomes" id="UP000886689">
    <property type="component" value="Unassembled WGS sequence"/>
</dbReference>
<feature type="non-terminal residue" evidence="5">
    <location>
        <position position="164"/>
    </location>
</feature>
<dbReference type="Pfam" id="PF13495">
    <property type="entry name" value="Phage_int_SAM_4"/>
    <property type="match status" value="1"/>
</dbReference>
<sequence>MKRERDERTQETDARCHAAARIFRAHPRPTCAASAHWPSYYGRSPDTLDTAAIQAYLLHLITEKKLAYASVNQAVCAIRFLLSVVLGQRTEAFSIPMAKVPKRLPQVLTREEVSRLLAHARNPRDRMLLETTYAAGLRLSEVCALQLTDIESAPERMCLQDSPG</sequence>
<dbReference type="Gene3D" id="1.10.443.10">
    <property type="entry name" value="Intergrase catalytic core"/>
    <property type="match status" value="1"/>
</dbReference>
<dbReference type="PROSITE" id="PS51898">
    <property type="entry name" value="TYR_RECOMBINASE"/>
    <property type="match status" value="1"/>
</dbReference>
<keyword evidence="2" id="KW-0238">DNA-binding</keyword>
<evidence type="ECO:0000259" key="4">
    <source>
        <dbReference type="PROSITE" id="PS51898"/>
    </source>
</evidence>
<dbReference type="GO" id="GO:0006310">
    <property type="term" value="P:DNA recombination"/>
    <property type="evidence" value="ECO:0007669"/>
    <property type="project" value="UniProtKB-KW"/>
</dbReference>
<gene>
    <name evidence="5" type="ORF">IPL58_12320</name>
</gene>
<evidence type="ECO:0000256" key="3">
    <source>
        <dbReference type="ARBA" id="ARBA00023172"/>
    </source>
</evidence>
<reference evidence="5" key="1">
    <citation type="submission" date="2020-10" db="EMBL/GenBank/DDBJ databases">
        <title>Connecting structure to function with the recovery of over 1000 high-quality activated sludge metagenome-assembled genomes encoding full-length rRNA genes using long-read sequencing.</title>
        <authorList>
            <person name="Singleton C.M."/>
            <person name="Petriglieri F."/>
            <person name="Kristensen J.M."/>
            <person name="Kirkegaard R.H."/>
            <person name="Michaelsen T.Y."/>
            <person name="Andersen M.H."/>
            <person name="Karst S.M."/>
            <person name="Dueholm M.S."/>
            <person name="Nielsen P.H."/>
            <person name="Albertsen M."/>
        </authorList>
    </citation>
    <scope>NUCLEOTIDE SEQUENCE</scope>
    <source>
        <strain evidence="5">Hirt_18-Q3-R61-65_BATAC.395</strain>
    </source>
</reference>
<dbReference type="GO" id="GO:0015074">
    <property type="term" value="P:DNA integration"/>
    <property type="evidence" value="ECO:0007669"/>
    <property type="project" value="UniProtKB-KW"/>
</dbReference>
<dbReference type="Pfam" id="PF00589">
    <property type="entry name" value="Phage_integrase"/>
    <property type="match status" value="1"/>
</dbReference>